<dbReference type="PANTHER" id="PTHR36456">
    <property type="entry name" value="UPF0232 PROTEIN SCO3875"/>
    <property type="match status" value="1"/>
</dbReference>
<gene>
    <name evidence="1" type="ORF">CW751_03410</name>
</gene>
<dbReference type="Proteomes" id="UP000236654">
    <property type="component" value="Unassembled WGS sequence"/>
</dbReference>
<dbReference type="PANTHER" id="PTHR36456:SF1">
    <property type="entry name" value="UPF0232 PROTEIN SCO3875"/>
    <property type="match status" value="1"/>
</dbReference>
<organism evidence="1 2">
    <name type="scientific">Brumimicrobium salinarum</name>
    <dbReference type="NCBI Taxonomy" id="2058658"/>
    <lineage>
        <taxon>Bacteria</taxon>
        <taxon>Pseudomonadati</taxon>
        <taxon>Bacteroidota</taxon>
        <taxon>Flavobacteriia</taxon>
        <taxon>Flavobacteriales</taxon>
        <taxon>Crocinitomicaceae</taxon>
        <taxon>Brumimicrobium</taxon>
    </lineage>
</organism>
<dbReference type="AlphaFoldDB" id="A0A2I0R4T7"/>
<reference evidence="1 2" key="1">
    <citation type="submission" date="2017-12" db="EMBL/GenBank/DDBJ databases">
        <title>The draft genome sequence of Brumimicrobium saltpan LHR20.</title>
        <authorList>
            <person name="Do Z.-J."/>
            <person name="Luo H.-R."/>
        </authorList>
    </citation>
    <scope>NUCLEOTIDE SEQUENCE [LARGE SCALE GENOMIC DNA]</scope>
    <source>
        <strain evidence="1 2">LHR20</strain>
    </source>
</reference>
<dbReference type="OrthoDB" id="9804942at2"/>
<name>A0A2I0R4T7_9FLAO</name>
<comment type="caution">
    <text evidence="1">The sequence shown here is derived from an EMBL/GenBank/DDBJ whole genome shotgun (WGS) entry which is preliminary data.</text>
</comment>
<evidence type="ECO:0000313" key="2">
    <source>
        <dbReference type="Proteomes" id="UP000236654"/>
    </source>
</evidence>
<evidence type="ECO:0000313" key="1">
    <source>
        <dbReference type="EMBL" id="PKR81585.1"/>
    </source>
</evidence>
<keyword evidence="2" id="KW-1185">Reference proteome</keyword>
<dbReference type="Pfam" id="PF05258">
    <property type="entry name" value="DciA"/>
    <property type="match status" value="1"/>
</dbReference>
<sequence>MNEKDRNQKDKGIDAIIDKMMRAWGLDNKMKEMDVINAWPDLMGQGIANRTERIRITNKVLHLKMNSSVMRDELHYGRNVIIQRINEFAGTEMINDIWFE</sequence>
<accession>A0A2I0R4T7</accession>
<dbReference type="RefSeq" id="WP_101333599.1">
    <property type="nucleotide sequence ID" value="NZ_PJNI01000002.1"/>
</dbReference>
<dbReference type="InterPro" id="IPR007922">
    <property type="entry name" value="DciA-like"/>
</dbReference>
<proteinExistence type="predicted"/>
<protein>
    <submittedName>
        <fullName evidence="1">DUF721 domain-containing protein</fullName>
    </submittedName>
</protein>
<dbReference type="EMBL" id="PJNI01000002">
    <property type="protein sequence ID" value="PKR81585.1"/>
    <property type="molecule type" value="Genomic_DNA"/>
</dbReference>